<dbReference type="Proteomes" id="UP000003240">
    <property type="component" value="Unassembled WGS sequence"/>
</dbReference>
<dbReference type="AlphaFoldDB" id="F7NN34"/>
<dbReference type="PROSITE" id="PS50994">
    <property type="entry name" value="INTEGRASE"/>
    <property type="match status" value="1"/>
</dbReference>
<dbReference type="Pfam" id="PF13551">
    <property type="entry name" value="HTH_29"/>
    <property type="match status" value="1"/>
</dbReference>
<dbReference type="InterPro" id="IPR047797">
    <property type="entry name" value="ISNCY_transpos"/>
</dbReference>
<dbReference type="RefSeq" id="WP_004098281.1">
    <property type="nucleotide sequence ID" value="NZ_AFGF01000201.1"/>
</dbReference>
<reference evidence="2 3" key="1">
    <citation type="journal article" date="2011" name="EMBO J.">
        <title>Structural diversity of bacterial flagellar motors.</title>
        <authorList>
            <person name="Chen S."/>
            <person name="Beeby M."/>
            <person name="Murphy G.E."/>
            <person name="Leadbetter J.R."/>
            <person name="Hendrixson D.R."/>
            <person name="Briegel A."/>
            <person name="Li Z."/>
            <person name="Shi J."/>
            <person name="Tocheva E.I."/>
            <person name="Muller A."/>
            <person name="Dobro M.J."/>
            <person name="Jensen G.J."/>
        </authorList>
    </citation>
    <scope>NUCLEOTIDE SEQUENCE [LARGE SCALE GENOMIC DNA]</scope>
    <source>
        <strain evidence="2 3">DSM 6540</strain>
    </source>
</reference>
<dbReference type="InterPro" id="IPR001584">
    <property type="entry name" value="Integrase_cat-core"/>
</dbReference>
<keyword evidence="3" id="KW-1185">Reference proteome</keyword>
<dbReference type="InterPro" id="IPR012337">
    <property type="entry name" value="RNaseH-like_sf"/>
</dbReference>
<dbReference type="EMBL" id="AFGF01000201">
    <property type="protein sequence ID" value="EGO62548.1"/>
    <property type="molecule type" value="Genomic_DNA"/>
</dbReference>
<gene>
    <name evidence="2" type="ORF">ALO_17586</name>
</gene>
<dbReference type="NCBIfam" id="NF033594">
    <property type="entry name" value="transpos_ISNCY_2"/>
    <property type="match status" value="1"/>
</dbReference>
<comment type="caution">
    <text evidence="2">The sequence shown here is derived from an EMBL/GenBank/DDBJ whole genome shotgun (WGS) entry which is preliminary data.</text>
</comment>
<organism evidence="2 3">
    <name type="scientific">Acetonema longum DSM 6540</name>
    <dbReference type="NCBI Taxonomy" id="1009370"/>
    <lineage>
        <taxon>Bacteria</taxon>
        <taxon>Bacillati</taxon>
        <taxon>Bacillota</taxon>
        <taxon>Negativicutes</taxon>
        <taxon>Acetonemataceae</taxon>
        <taxon>Acetonema</taxon>
    </lineage>
</organism>
<protein>
    <submittedName>
        <fullName evidence="2">Integrase catalytic region</fullName>
    </submittedName>
</protein>
<dbReference type="GO" id="GO:0015074">
    <property type="term" value="P:DNA integration"/>
    <property type="evidence" value="ECO:0007669"/>
    <property type="project" value="InterPro"/>
</dbReference>
<dbReference type="SUPFAM" id="SSF53098">
    <property type="entry name" value="Ribonuclease H-like"/>
    <property type="match status" value="1"/>
</dbReference>
<evidence type="ECO:0000259" key="1">
    <source>
        <dbReference type="PROSITE" id="PS50994"/>
    </source>
</evidence>
<sequence>MSPEQLNRHSVLRKLIDGDLTLAQAASSLNLSKRQVIRLKKGFIKEGPGILVHKNSGRKPAHAFSEEFVATIISLKQSDLYRHANFLHFQELLLRQEQISISYSALHALLTKAKIQSPKKRRRFKPHRRRKRKLQEGLLIQMDATPFAWFGTEESYALHGAIDDATGKVVGLYLTKHECLMGYWEVIRQMGLQYGIPVSLYTDRHAIFLSTAAGRLSIEDQLAGKLINDTQFSRAMKELGVTIIPARSPQAKGRVERLWETLQSRLPVEFQIAGVSSIDQANEFLIQYIPLLNQRFAVEPGHAVSAFRPLAKEVDLDTVLCVKLTRSVDAGGVFSFYNRHFKVIATPSLPILPPKAKVSVLVSPRSGFVVQYKGTLYQALPYSKPVRQATVPPAAKQKTPWKPPDTHYHKYGHTLVNKVSFEDSDQDIIAMLESIFLSRYAEPAVTFSRDI</sequence>
<name>F7NN34_9FIRM</name>
<evidence type="ECO:0000313" key="3">
    <source>
        <dbReference type="Proteomes" id="UP000003240"/>
    </source>
</evidence>
<evidence type="ECO:0000313" key="2">
    <source>
        <dbReference type="EMBL" id="EGO62548.1"/>
    </source>
</evidence>
<accession>F7NN34</accession>
<dbReference type="STRING" id="1009370.ALO_17586"/>
<dbReference type="InterPro" id="IPR036397">
    <property type="entry name" value="RNaseH_sf"/>
</dbReference>
<dbReference type="eggNOG" id="COG2801">
    <property type="taxonomic scope" value="Bacteria"/>
</dbReference>
<dbReference type="SUPFAM" id="SSF46689">
    <property type="entry name" value="Homeodomain-like"/>
    <property type="match status" value="1"/>
</dbReference>
<dbReference type="InterPro" id="IPR009057">
    <property type="entry name" value="Homeodomain-like_sf"/>
</dbReference>
<proteinExistence type="predicted"/>
<dbReference type="GO" id="GO:0003676">
    <property type="term" value="F:nucleic acid binding"/>
    <property type="evidence" value="ECO:0007669"/>
    <property type="project" value="InterPro"/>
</dbReference>
<dbReference type="Gene3D" id="3.30.420.10">
    <property type="entry name" value="Ribonuclease H-like superfamily/Ribonuclease H"/>
    <property type="match status" value="1"/>
</dbReference>
<feature type="domain" description="Integrase catalytic" evidence="1">
    <location>
        <begin position="132"/>
        <end position="317"/>
    </location>
</feature>
<dbReference type="OrthoDB" id="9794201at2"/>